<dbReference type="EMBL" id="MU005662">
    <property type="protein sequence ID" value="KAF2675609.1"/>
    <property type="molecule type" value="Genomic_DNA"/>
</dbReference>
<evidence type="ECO:0000259" key="1">
    <source>
        <dbReference type="Pfam" id="PF00149"/>
    </source>
</evidence>
<evidence type="ECO:0000313" key="3">
    <source>
        <dbReference type="Proteomes" id="UP000799291"/>
    </source>
</evidence>
<gene>
    <name evidence="2" type="ORF">K458DRAFT_212595</name>
</gene>
<dbReference type="GO" id="GO:0016787">
    <property type="term" value="F:hydrolase activity"/>
    <property type="evidence" value="ECO:0007669"/>
    <property type="project" value="InterPro"/>
</dbReference>
<evidence type="ECO:0000313" key="2">
    <source>
        <dbReference type="EMBL" id="KAF2675609.1"/>
    </source>
</evidence>
<feature type="domain" description="Calcineurin-like phosphoesterase" evidence="1">
    <location>
        <begin position="69"/>
        <end position="226"/>
    </location>
</feature>
<dbReference type="AlphaFoldDB" id="A0A6G1ICH5"/>
<reference evidence="2" key="1">
    <citation type="journal article" date="2020" name="Stud. Mycol.">
        <title>101 Dothideomycetes genomes: a test case for predicting lifestyles and emergence of pathogens.</title>
        <authorList>
            <person name="Haridas S."/>
            <person name="Albert R."/>
            <person name="Binder M."/>
            <person name="Bloem J."/>
            <person name="Labutti K."/>
            <person name="Salamov A."/>
            <person name="Andreopoulos B."/>
            <person name="Baker S."/>
            <person name="Barry K."/>
            <person name="Bills G."/>
            <person name="Bluhm B."/>
            <person name="Cannon C."/>
            <person name="Castanera R."/>
            <person name="Culley D."/>
            <person name="Daum C."/>
            <person name="Ezra D."/>
            <person name="Gonzalez J."/>
            <person name="Henrissat B."/>
            <person name="Kuo A."/>
            <person name="Liang C."/>
            <person name="Lipzen A."/>
            <person name="Lutzoni F."/>
            <person name="Magnuson J."/>
            <person name="Mondo S."/>
            <person name="Nolan M."/>
            <person name="Ohm R."/>
            <person name="Pangilinan J."/>
            <person name="Park H.-J."/>
            <person name="Ramirez L."/>
            <person name="Alfaro M."/>
            <person name="Sun H."/>
            <person name="Tritt A."/>
            <person name="Yoshinaga Y."/>
            <person name="Zwiers L.-H."/>
            <person name="Turgeon B."/>
            <person name="Goodwin S."/>
            <person name="Spatafora J."/>
            <person name="Crous P."/>
            <person name="Grigoriev I."/>
        </authorList>
    </citation>
    <scope>NUCLEOTIDE SEQUENCE</scope>
    <source>
        <strain evidence="2">CBS 122367</strain>
    </source>
</reference>
<sequence>MSGQRGGLDALLQRPRPSLFQQFVKEPCIFIAKRLYNWRLIIAFEPINPVAVVCISDTHNHQPSETPAGEILIHAGDLTQSGTLEELQASLNWINSCPHLYKIVIAGNHDLCLDHTLPHADPAANKTINWGDIIYLNSESTTIFCSNGRRLRIYGSPLTPRHGNWAFQYSRNQDVWHASIPEDVDILVTHGPPKGHLDAGYLGCKHLLKEVWRTKPRLHVFGHVHDGYGIEWVQFDRLQKAYENTVMAGGGLWNLVRVLFEFVVAHINPVKESRALFVNAAMVGGLRDEQRRVQITVHV</sequence>
<dbReference type="InterPro" id="IPR029052">
    <property type="entry name" value="Metallo-depent_PP-like"/>
</dbReference>
<organism evidence="2 3">
    <name type="scientific">Lentithecium fluviatile CBS 122367</name>
    <dbReference type="NCBI Taxonomy" id="1168545"/>
    <lineage>
        <taxon>Eukaryota</taxon>
        <taxon>Fungi</taxon>
        <taxon>Dikarya</taxon>
        <taxon>Ascomycota</taxon>
        <taxon>Pezizomycotina</taxon>
        <taxon>Dothideomycetes</taxon>
        <taxon>Pleosporomycetidae</taxon>
        <taxon>Pleosporales</taxon>
        <taxon>Massarineae</taxon>
        <taxon>Lentitheciaceae</taxon>
        <taxon>Lentithecium</taxon>
    </lineage>
</organism>
<dbReference type="CDD" id="cd07379">
    <property type="entry name" value="MPP_239FB"/>
    <property type="match status" value="1"/>
</dbReference>
<dbReference type="InterPro" id="IPR051693">
    <property type="entry name" value="UPF0046_metallophosphoest"/>
</dbReference>
<dbReference type="PANTHER" id="PTHR12905:SF18">
    <property type="entry name" value="ESTER HYDROLASE, PUTATIVE (AFU_ORTHOLOGUE AFUA_4G03130)-RELATED"/>
    <property type="match status" value="1"/>
</dbReference>
<dbReference type="OrthoDB" id="630188at2759"/>
<accession>A0A6G1ICH5</accession>
<keyword evidence="3" id="KW-1185">Reference proteome</keyword>
<dbReference type="InterPro" id="IPR004843">
    <property type="entry name" value="Calcineurin-like_PHP"/>
</dbReference>
<proteinExistence type="predicted"/>
<dbReference type="Pfam" id="PF00149">
    <property type="entry name" value="Metallophos"/>
    <property type="match status" value="1"/>
</dbReference>
<protein>
    <submittedName>
        <fullName evidence="2">Metallo-dependent phosphatase</fullName>
    </submittedName>
</protein>
<dbReference type="Gene3D" id="3.60.21.10">
    <property type="match status" value="1"/>
</dbReference>
<name>A0A6G1ICH5_9PLEO</name>
<dbReference type="Proteomes" id="UP000799291">
    <property type="component" value="Unassembled WGS sequence"/>
</dbReference>
<dbReference type="PANTHER" id="PTHR12905">
    <property type="entry name" value="METALLOPHOSPHOESTERASE"/>
    <property type="match status" value="1"/>
</dbReference>
<dbReference type="SUPFAM" id="SSF56300">
    <property type="entry name" value="Metallo-dependent phosphatases"/>
    <property type="match status" value="1"/>
</dbReference>